<dbReference type="Proteomes" id="UP000019251">
    <property type="component" value="Unassembled WGS sequence"/>
</dbReference>
<keyword evidence="2" id="KW-0521">NADP</keyword>
<evidence type="ECO:0000256" key="3">
    <source>
        <dbReference type="ARBA" id="ARBA00023002"/>
    </source>
</evidence>
<reference evidence="8 9" key="1">
    <citation type="submission" date="2012-12" db="EMBL/GenBank/DDBJ databases">
        <title>Novel taxa of Listeriaceae from agricultural environments in the United States.</title>
        <authorList>
            <person name="den Bakker H.C."/>
            <person name="Allred A."/>
            <person name="Warchocki S."/>
            <person name="Wright E.M."/>
            <person name="Burrell A."/>
            <person name="Nightingale K.K."/>
            <person name="Kephart D."/>
            <person name="Wiedmann M."/>
        </authorList>
    </citation>
    <scope>NUCLEOTIDE SEQUENCE [LARGE SCALE GENOMIC DNA]</scope>
    <source>
        <strain evidence="8 9">FSL F6-1183</strain>
    </source>
</reference>
<dbReference type="PIRSF" id="PIRSF000097">
    <property type="entry name" value="AKR"/>
    <property type="match status" value="1"/>
</dbReference>
<dbReference type="FunFam" id="3.20.20.100:FF:000002">
    <property type="entry name" value="2,5-diketo-D-gluconic acid reductase A"/>
    <property type="match status" value="1"/>
</dbReference>
<accession>A0A829RA64</accession>
<proteinExistence type="inferred from homology"/>
<dbReference type="InterPro" id="IPR023210">
    <property type="entry name" value="NADP_OxRdtase_dom"/>
</dbReference>
<evidence type="ECO:0000259" key="7">
    <source>
        <dbReference type="Pfam" id="PF00248"/>
    </source>
</evidence>
<sequence>MGETIIPTHTLRDGTKLPAIGFGTYNLNGLTGANSIAQALQNGYRLLDTAFSYENEAAVGEGIRRSGIDRNEIIVTSKLPGRHYEPQNAITALQESLLRLRLDYIDLYLLHWPNPKQDLYVEAWKTLIEAKRFGLVKNIGVCNFLPEHLERLQNETDELPVVNQIELHPYFSQAAQRKWNEEHDILTEAWSPLSRTKTVTNDKTLKQLAKDRNRSVAQIILRWHYQLGVLPIPKSASDKRQKENLAIFDFELTSEEMETIAKLTQPDGRIKNQDPAVYEEF</sequence>
<evidence type="ECO:0000256" key="1">
    <source>
        <dbReference type="ARBA" id="ARBA00007905"/>
    </source>
</evidence>
<dbReference type="Pfam" id="PF00248">
    <property type="entry name" value="Aldo_ket_red"/>
    <property type="match status" value="1"/>
</dbReference>
<comment type="similarity">
    <text evidence="1">Belongs to the aldo/keto reductase family.</text>
</comment>
<keyword evidence="3" id="KW-0560">Oxidoreductase</keyword>
<feature type="binding site" evidence="5">
    <location>
        <position position="111"/>
    </location>
    <ligand>
        <name>substrate</name>
    </ligand>
</feature>
<dbReference type="PROSITE" id="PS00798">
    <property type="entry name" value="ALDOKETO_REDUCTASE_1"/>
    <property type="match status" value="1"/>
</dbReference>
<organism evidence="8 9">
    <name type="scientific">Listeria grayi FSL F6-1183</name>
    <dbReference type="NCBI Taxonomy" id="1265827"/>
    <lineage>
        <taxon>Bacteria</taxon>
        <taxon>Bacillati</taxon>
        <taxon>Bacillota</taxon>
        <taxon>Bacilli</taxon>
        <taxon>Bacillales</taxon>
        <taxon>Listeriaceae</taxon>
        <taxon>Listeria</taxon>
    </lineage>
</organism>
<name>A0A829RA64_LISGR</name>
<dbReference type="Gene3D" id="3.20.20.100">
    <property type="entry name" value="NADP-dependent oxidoreductase domain"/>
    <property type="match status" value="1"/>
</dbReference>
<evidence type="ECO:0000313" key="9">
    <source>
        <dbReference type="Proteomes" id="UP000019251"/>
    </source>
</evidence>
<dbReference type="InterPro" id="IPR018170">
    <property type="entry name" value="Aldo/ket_reductase_CS"/>
</dbReference>
<dbReference type="AlphaFoldDB" id="A0A829RA64"/>
<dbReference type="EMBL" id="AODG01000004">
    <property type="protein sequence ID" value="EUJ29996.1"/>
    <property type="molecule type" value="Genomic_DNA"/>
</dbReference>
<dbReference type="CDD" id="cd19132">
    <property type="entry name" value="AKR_AKR5D1_E1"/>
    <property type="match status" value="1"/>
</dbReference>
<protein>
    <submittedName>
        <fullName evidence="8">2,5-didehydrogluconate reductase</fullName>
    </submittedName>
</protein>
<feature type="site" description="Lowers pKa of active site Tyr" evidence="6">
    <location>
        <position position="78"/>
    </location>
</feature>
<feature type="domain" description="NADP-dependent oxidoreductase" evidence="7">
    <location>
        <begin position="20"/>
        <end position="263"/>
    </location>
</feature>
<evidence type="ECO:0000256" key="5">
    <source>
        <dbReference type="PIRSR" id="PIRSR000097-2"/>
    </source>
</evidence>
<dbReference type="PANTHER" id="PTHR43827">
    <property type="entry name" value="2,5-DIKETO-D-GLUCONIC ACID REDUCTASE"/>
    <property type="match status" value="1"/>
</dbReference>
<evidence type="ECO:0000256" key="2">
    <source>
        <dbReference type="ARBA" id="ARBA00022857"/>
    </source>
</evidence>
<dbReference type="PANTHER" id="PTHR43827:SF3">
    <property type="entry name" value="NADP-DEPENDENT OXIDOREDUCTASE DOMAIN-CONTAINING PROTEIN"/>
    <property type="match status" value="1"/>
</dbReference>
<evidence type="ECO:0000256" key="4">
    <source>
        <dbReference type="PIRSR" id="PIRSR000097-1"/>
    </source>
</evidence>
<dbReference type="GO" id="GO:0016616">
    <property type="term" value="F:oxidoreductase activity, acting on the CH-OH group of donors, NAD or NADP as acceptor"/>
    <property type="evidence" value="ECO:0007669"/>
    <property type="project" value="UniProtKB-ARBA"/>
</dbReference>
<dbReference type="SUPFAM" id="SSF51430">
    <property type="entry name" value="NAD(P)-linked oxidoreductase"/>
    <property type="match status" value="1"/>
</dbReference>
<dbReference type="InterPro" id="IPR020471">
    <property type="entry name" value="AKR"/>
</dbReference>
<feature type="active site" description="Proton donor" evidence="4">
    <location>
        <position position="53"/>
    </location>
</feature>
<evidence type="ECO:0000313" key="8">
    <source>
        <dbReference type="EMBL" id="EUJ29996.1"/>
    </source>
</evidence>
<dbReference type="PRINTS" id="PR00069">
    <property type="entry name" value="ALDKETRDTASE"/>
</dbReference>
<dbReference type="RefSeq" id="WP_036104153.1">
    <property type="nucleotide sequence ID" value="NZ_AODG01000004.1"/>
</dbReference>
<dbReference type="PROSITE" id="PS00063">
    <property type="entry name" value="ALDOKETO_REDUCTASE_3"/>
    <property type="match status" value="1"/>
</dbReference>
<dbReference type="PROSITE" id="PS00062">
    <property type="entry name" value="ALDOKETO_REDUCTASE_2"/>
    <property type="match status" value="1"/>
</dbReference>
<gene>
    <name evidence="8" type="ORF">LMUR_02857</name>
</gene>
<comment type="caution">
    <text evidence="8">The sequence shown here is derived from an EMBL/GenBank/DDBJ whole genome shotgun (WGS) entry which is preliminary data.</text>
</comment>
<dbReference type="InterPro" id="IPR036812">
    <property type="entry name" value="NAD(P)_OxRdtase_dom_sf"/>
</dbReference>
<evidence type="ECO:0000256" key="6">
    <source>
        <dbReference type="PIRSR" id="PIRSR000097-3"/>
    </source>
</evidence>